<dbReference type="Proteomes" id="UP001596022">
    <property type="component" value="Unassembled WGS sequence"/>
</dbReference>
<keyword evidence="1" id="KW-0472">Membrane</keyword>
<evidence type="ECO:0000256" key="1">
    <source>
        <dbReference type="SAM" id="Phobius"/>
    </source>
</evidence>
<comment type="caution">
    <text evidence="2">The sequence shown here is derived from an EMBL/GenBank/DDBJ whole genome shotgun (WGS) entry which is preliminary data.</text>
</comment>
<dbReference type="InterPro" id="IPR007211">
    <property type="entry name" value="DUF378"/>
</dbReference>
<keyword evidence="1" id="KW-0812">Transmembrane</keyword>
<name>A0ABV9GNZ3_9BACL</name>
<dbReference type="PANTHER" id="PTHR37304:SF1">
    <property type="entry name" value="MEMBRANE PROTEIN"/>
    <property type="match status" value="1"/>
</dbReference>
<accession>A0ABV9GNZ3</accession>
<dbReference type="RefSeq" id="WP_376845358.1">
    <property type="nucleotide sequence ID" value="NZ_JBHSFW010000001.1"/>
</dbReference>
<keyword evidence="3" id="KW-1185">Reference proteome</keyword>
<feature type="transmembrane region" description="Helical" evidence="1">
    <location>
        <begin position="7"/>
        <end position="27"/>
    </location>
</feature>
<evidence type="ECO:0000313" key="3">
    <source>
        <dbReference type="Proteomes" id="UP001596022"/>
    </source>
</evidence>
<keyword evidence="1" id="KW-1133">Transmembrane helix</keyword>
<proteinExistence type="predicted"/>
<reference evidence="3" key="1">
    <citation type="journal article" date="2019" name="Int. J. Syst. Evol. Microbiol.">
        <title>The Global Catalogue of Microorganisms (GCM) 10K type strain sequencing project: providing services to taxonomists for standard genome sequencing and annotation.</title>
        <authorList>
            <consortium name="The Broad Institute Genomics Platform"/>
            <consortium name="The Broad Institute Genome Sequencing Center for Infectious Disease"/>
            <person name="Wu L."/>
            <person name="Ma J."/>
        </authorList>
    </citation>
    <scope>NUCLEOTIDE SEQUENCE [LARGE SCALE GENOMIC DNA]</scope>
    <source>
        <strain evidence="3">CGMCC 1.16306</strain>
    </source>
</reference>
<organism evidence="2 3">
    <name type="scientific">Camelliibacillus cellulosilyticus</name>
    <dbReference type="NCBI Taxonomy" id="2174486"/>
    <lineage>
        <taxon>Bacteria</taxon>
        <taxon>Bacillati</taxon>
        <taxon>Bacillota</taxon>
        <taxon>Bacilli</taxon>
        <taxon>Bacillales</taxon>
        <taxon>Sporolactobacillaceae</taxon>
        <taxon>Camelliibacillus</taxon>
    </lineage>
</organism>
<dbReference type="PANTHER" id="PTHR37304">
    <property type="entry name" value="MEMBRANE PROTEIN-RELATED"/>
    <property type="match status" value="1"/>
</dbReference>
<evidence type="ECO:0000313" key="2">
    <source>
        <dbReference type="EMBL" id="MFC4618365.1"/>
    </source>
</evidence>
<feature type="transmembrane region" description="Helical" evidence="1">
    <location>
        <begin position="39"/>
        <end position="61"/>
    </location>
</feature>
<sequence>MNGLQRTALAIIIIGGIDWGLMGFFQYDVIGAIFGGQGAVISRIIYGIVGIAALYALTLLFKPSEEIVRDRETEPTH</sequence>
<dbReference type="Pfam" id="PF04070">
    <property type="entry name" value="DUF378"/>
    <property type="match status" value="1"/>
</dbReference>
<dbReference type="EMBL" id="JBHSFW010000001">
    <property type="protein sequence ID" value="MFC4618365.1"/>
    <property type="molecule type" value="Genomic_DNA"/>
</dbReference>
<protein>
    <submittedName>
        <fullName evidence="2">DUF378 domain-containing protein</fullName>
    </submittedName>
</protein>
<gene>
    <name evidence="2" type="ORF">ACFO4N_06425</name>
</gene>